<keyword evidence="1" id="KW-0805">Transcription regulation</keyword>
<evidence type="ECO:0000256" key="3">
    <source>
        <dbReference type="ARBA" id="ARBA00023163"/>
    </source>
</evidence>
<dbReference type="InterPro" id="IPR000281">
    <property type="entry name" value="HTH_RpiR"/>
</dbReference>
<dbReference type="GO" id="GO:1901135">
    <property type="term" value="P:carbohydrate derivative metabolic process"/>
    <property type="evidence" value="ECO:0007669"/>
    <property type="project" value="InterPro"/>
</dbReference>
<dbReference type="Gene3D" id="3.40.50.10490">
    <property type="entry name" value="Glucose-6-phosphate isomerase like protein, domain 1"/>
    <property type="match status" value="1"/>
</dbReference>
<dbReference type="EMBL" id="AAYA01000018">
    <property type="protein sequence ID" value="EBA06118.1"/>
    <property type="molecule type" value="Genomic_DNA"/>
</dbReference>
<sequence>MRNGAQSGAERKVAAALSETFPTGALGTVEVLANRAGVSGPTVLRYVNKLGFSRFADFQAAVMQELDRQLGSPAVQMATPSEPQDGGEHLYRRTLLMQAEALRRVADRAVPAEFDRIVDLLTDPKLTIRALGGRYSRNLAQRLVLHLGQVRTQVSLIERPLGFAFDPLVDIGPRDLLVVFDYRRYQQDLMAFAKAAWGQGARIVLLTDLSRSPVAELAEAVLISPDESPSPFASRVVATAQVEALVAAVVARDRDAARRRLERIEALRRDGQGDA</sequence>
<dbReference type="InterPro" id="IPR035472">
    <property type="entry name" value="RpiR-like_SIS"/>
</dbReference>
<keyword evidence="3" id="KW-0804">Transcription</keyword>
<evidence type="ECO:0000313" key="5">
    <source>
        <dbReference type="EMBL" id="EBA06118.1"/>
    </source>
</evidence>
<dbReference type="SUPFAM" id="SSF46689">
    <property type="entry name" value="Homeodomain-like"/>
    <property type="match status" value="1"/>
</dbReference>
<dbReference type="InterPro" id="IPR046348">
    <property type="entry name" value="SIS_dom_sf"/>
</dbReference>
<dbReference type="GO" id="GO:0003677">
    <property type="term" value="F:DNA binding"/>
    <property type="evidence" value="ECO:0007669"/>
    <property type="project" value="UniProtKB-KW"/>
</dbReference>
<dbReference type="Pfam" id="PF01380">
    <property type="entry name" value="SIS"/>
    <property type="match status" value="1"/>
</dbReference>
<dbReference type="InterPro" id="IPR001347">
    <property type="entry name" value="SIS_dom"/>
</dbReference>
<evidence type="ECO:0000256" key="1">
    <source>
        <dbReference type="ARBA" id="ARBA00023015"/>
    </source>
</evidence>
<keyword evidence="6" id="KW-1185">Reference proteome</keyword>
<dbReference type="InterPro" id="IPR036388">
    <property type="entry name" value="WH-like_DNA-bd_sf"/>
</dbReference>
<reference evidence="5 6" key="1">
    <citation type="submission" date="2006-06" db="EMBL/GenBank/DDBJ databases">
        <authorList>
            <person name="Moran M.A."/>
            <person name="Ferriera S."/>
            <person name="Johnson J."/>
            <person name="Kravitz S."/>
            <person name="Beeson K."/>
            <person name="Sutton G."/>
            <person name="Rogers Y.-H."/>
            <person name="Friedman R."/>
            <person name="Frazier M."/>
            <person name="Venter J.C."/>
        </authorList>
    </citation>
    <scope>NUCLEOTIDE SEQUENCE [LARGE SCALE GENOMIC DNA]</scope>
    <source>
        <strain evidence="5 6">E-37</strain>
    </source>
</reference>
<gene>
    <name evidence="5" type="ORF">SSE37_05667</name>
</gene>
<dbReference type="GO" id="GO:0097367">
    <property type="term" value="F:carbohydrate derivative binding"/>
    <property type="evidence" value="ECO:0007669"/>
    <property type="project" value="InterPro"/>
</dbReference>
<dbReference type="PANTHER" id="PTHR30514">
    <property type="entry name" value="GLUCOKINASE"/>
    <property type="match status" value="1"/>
</dbReference>
<dbReference type="InterPro" id="IPR009057">
    <property type="entry name" value="Homeodomain-like_sf"/>
</dbReference>
<proteinExistence type="predicted"/>
<organism evidence="5 6">
    <name type="scientific">Sagittula stellata (strain ATCC 700073 / DSM 11524 / E-37)</name>
    <dbReference type="NCBI Taxonomy" id="388399"/>
    <lineage>
        <taxon>Bacteria</taxon>
        <taxon>Pseudomonadati</taxon>
        <taxon>Pseudomonadota</taxon>
        <taxon>Alphaproteobacteria</taxon>
        <taxon>Rhodobacterales</taxon>
        <taxon>Roseobacteraceae</taxon>
        <taxon>Sagittula</taxon>
    </lineage>
</organism>
<protein>
    <recommendedName>
        <fullName evidence="4">HTH rpiR-type domain-containing protein</fullName>
    </recommendedName>
</protein>
<dbReference type="AlphaFoldDB" id="A3K9H4"/>
<dbReference type="Proteomes" id="UP000005713">
    <property type="component" value="Unassembled WGS sequence"/>
</dbReference>
<dbReference type="SUPFAM" id="SSF53697">
    <property type="entry name" value="SIS domain"/>
    <property type="match status" value="1"/>
</dbReference>
<dbReference type="InterPro" id="IPR047640">
    <property type="entry name" value="RpiR-like"/>
</dbReference>
<accession>A3K9H4</accession>
<evidence type="ECO:0000259" key="4">
    <source>
        <dbReference type="PROSITE" id="PS51071"/>
    </source>
</evidence>
<dbReference type="GO" id="GO:0003700">
    <property type="term" value="F:DNA-binding transcription factor activity"/>
    <property type="evidence" value="ECO:0007669"/>
    <property type="project" value="InterPro"/>
</dbReference>
<feature type="domain" description="HTH rpiR-type" evidence="4">
    <location>
        <begin position="1"/>
        <end position="69"/>
    </location>
</feature>
<dbReference type="eggNOG" id="COG1737">
    <property type="taxonomic scope" value="Bacteria"/>
</dbReference>
<evidence type="ECO:0000256" key="2">
    <source>
        <dbReference type="ARBA" id="ARBA00023125"/>
    </source>
</evidence>
<name>A3K9H4_SAGS3</name>
<comment type="caution">
    <text evidence="5">The sequence shown here is derived from an EMBL/GenBank/DDBJ whole genome shotgun (WGS) entry which is preliminary data.</text>
</comment>
<dbReference type="Gene3D" id="1.10.10.10">
    <property type="entry name" value="Winged helix-like DNA-binding domain superfamily/Winged helix DNA-binding domain"/>
    <property type="match status" value="1"/>
</dbReference>
<evidence type="ECO:0000313" key="6">
    <source>
        <dbReference type="Proteomes" id="UP000005713"/>
    </source>
</evidence>
<dbReference type="PROSITE" id="PS51071">
    <property type="entry name" value="HTH_RPIR"/>
    <property type="match status" value="1"/>
</dbReference>
<keyword evidence="2" id="KW-0238">DNA-binding</keyword>
<dbReference type="CDD" id="cd05013">
    <property type="entry name" value="SIS_RpiR"/>
    <property type="match status" value="1"/>
</dbReference>
<dbReference type="PANTHER" id="PTHR30514:SF18">
    <property type="entry name" value="RPIR-FAMILY TRANSCRIPTIONAL REGULATOR"/>
    <property type="match status" value="1"/>
</dbReference>